<evidence type="ECO:0000313" key="2">
    <source>
        <dbReference type="EMBL" id="RGD56387.1"/>
    </source>
</evidence>
<proteinExistence type="predicted"/>
<dbReference type="EMBL" id="QVIG01000001">
    <property type="protein sequence ID" value="RGD56387.1"/>
    <property type="molecule type" value="Genomic_DNA"/>
</dbReference>
<accession>A0A372ZMB6</accession>
<gene>
    <name evidence="2" type="ORF">DR950_00025</name>
</gene>
<protein>
    <submittedName>
        <fullName evidence="2">Uncharacterized protein</fullName>
    </submittedName>
</protein>
<dbReference type="RefSeq" id="WP_117484766.1">
    <property type="nucleotide sequence ID" value="NZ_QVIG01000001.1"/>
</dbReference>
<name>A0A372ZMB6_9ACTN</name>
<organism evidence="2 3">
    <name type="scientific">Kitasatospora xanthocidica</name>
    <dbReference type="NCBI Taxonomy" id="83382"/>
    <lineage>
        <taxon>Bacteria</taxon>
        <taxon>Bacillati</taxon>
        <taxon>Actinomycetota</taxon>
        <taxon>Actinomycetes</taxon>
        <taxon>Kitasatosporales</taxon>
        <taxon>Streptomycetaceae</taxon>
        <taxon>Kitasatospora</taxon>
    </lineage>
</organism>
<reference evidence="2 3" key="1">
    <citation type="submission" date="2018-08" db="EMBL/GenBank/DDBJ databases">
        <title>Diversity &amp; Physiological Properties of Lignin-Decomposing Actinobacteria from Soil.</title>
        <authorList>
            <person name="Roh S.G."/>
            <person name="Kim S.B."/>
        </authorList>
    </citation>
    <scope>NUCLEOTIDE SEQUENCE [LARGE SCALE GENOMIC DNA]</scope>
    <source>
        <strain evidence="2 3">MMS17-GH009</strain>
    </source>
</reference>
<evidence type="ECO:0000256" key="1">
    <source>
        <dbReference type="SAM" id="MobiDB-lite"/>
    </source>
</evidence>
<evidence type="ECO:0000313" key="3">
    <source>
        <dbReference type="Proteomes" id="UP000263377"/>
    </source>
</evidence>
<feature type="region of interest" description="Disordered" evidence="1">
    <location>
        <begin position="1"/>
        <end position="45"/>
    </location>
</feature>
<keyword evidence="3" id="KW-1185">Reference proteome</keyword>
<comment type="caution">
    <text evidence="2">The sequence shown here is derived from an EMBL/GenBank/DDBJ whole genome shotgun (WGS) entry which is preliminary data.</text>
</comment>
<dbReference type="Proteomes" id="UP000263377">
    <property type="component" value="Unassembled WGS sequence"/>
</dbReference>
<feature type="compositionally biased region" description="Gly residues" evidence="1">
    <location>
        <begin position="26"/>
        <end position="44"/>
    </location>
</feature>
<sequence length="81" mass="8092">MAAQHLWNTGGGPGDQVAEDLPGIGDPQGRGRGQVHAEGGGLAGGDEQCSFLTAGQLRDGAVLLGVLDELGQQRAGVVDAD</sequence>
<dbReference type="AlphaFoldDB" id="A0A372ZMB6"/>